<dbReference type="InterPro" id="IPR043740">
    <property type="entry name" value="DUF5685"/>
</dbReference>
<sequence length="288" mass="33240">MFGYVNTDKSLPKEKRGLWQAFMCSLCFSTKEIFGNFPRMLITNDVNFFNVLFHGILQIDVQTEKTRCVSSPVVKRTVIKRDELSDKLAAANVILSYWNVYDDVVDGGSAKKKIALALMHKAYQKAQKQWSELDEQVKEQYQRLRRTEQSQCKVIDEVCHSFATLSQTFCRLTLAEKSSEYAETLCYNVGKWIYLIDALDDLEKDVKQKNYNPFAACMDISCAADAQKHEAEIRFLMYAVLNRIAQSYNDLNLVKYTCLTDNVLLHSIRQRTEQVMSKITQTEKKNGL</sequence>
<evidence type="ECO:0000313" key="1">
    <source>
        <dbReference type="EMBL" id="HIU90825.1"/>
    </source>
</evidence>
<dbReference type="Pfam" id="PF18937">
    <property type="entry name" value="DUF5685"/>
    <property type="match status" value="1"/>
</dbReference>
<reference evidence="1" key="1">
    <citation type="submission" date="2020-10" db="EMBL/GenBank/DDBJ databases">
        <authorList>
            <person name="Gilroy R."/>
        </authorList>
    </citation>
    <scope>NUCLEOTIDE SEQUENCE</scope>
    <source>
        <strain evidence="1">ChiHjej12B11-7776</strain>
    </source>
</reference>
<evidence type="ECO:0000313" key="2">
    <source>
        <dbReference type="Proteomes" id="UP000886852"/>
    </source>
</evidence>
<dbReference type="EMBL" id="DVOC01000041">
    <property type="protein sequence ID" value="HIU90825.1"/>
    <property type="molecule type" value="Genomic_DNA"/>
</dbReference>
<reference evidence="1" key="2">
    <citation type="journal article" date="2021" name="PeerJ">
        <title>Extensive microbial diversity within the chicken gut microbiome revealed by metagenomics and culture.</title>
        <authorList>
            <person name="Gilroy R."/>
            <person name="Ravi A."/>
            <person name="Getino M."/>
            <person name="Pursley I."/>
            <person name="Horton D.L."/>
            <person name="Alikhan N.F."/>
            <person name="Baker D."/>
            <person name="Gharbi K."/>
            <person name="Hall N."/>
            <person name="Watson M."/>
            <person name="Adriaenssens E.M."/>
            <person name="Foster-Nyarko E."/>
            <person name="Jarju S."/>
            <person name="Secka A."/>
            <person name="Antonio M."/>
            <person name="Oren A."/>
            <person name="Chaudhuri R.R."/>
            <person name="La Ragione R."/>
            <person name="Hildebrand F."/>
            <person name="Pallen M.J."/>
        </authorList>
    </citation>
    <scope>NUCLEOTIDE SEQUENCE</scope>
    <source>
        <strain evidence="1">ChiHjej12B11-7776</strain>
    </source>
</reference>
<organism evidence="1 2">
    <name type="scientific">Candidatus Fimimonas merdipullorum</name>
    <dbReference type="NCBI Taxonomy" id="2840822"/>
    <lineage>
        <taxon>Bacteria</taxon>
        <taxon>Pseudomonadati</taxon>
        <taxon>Myxococcota</taxon>
        <taxon>Myxococcia</taxon>
        <taxon>Myxococcales</taxon>
        <taxon>Cystobacterineae</taxon>
        <taxon>Myxococcaceae</taxon>
        <taxon>Myxococcaceae incertae sedis</taxon>
        <taxon>Candidatus Fimimonas</taxon>
    </lineage>
</organism>
<name>A0A9D1MWT5_9BACT</name>
<proteinExistence type="predicted"/>
<accession>A0A9D1MWT5</accession>
<gene>
    <name evidence="1" type="ORF">IAC72_02265</name>
</gene>
<dbReference type="Proteomes" id="UP000886852">
    <property type="component" value="Unassembled WGS sequence"/>
</dbReference>
<comment type="caution">
    <text evidence="1">The sequence shown here is derived from an EMBL/GenBank/DDBJ whole genome shotgun (WGS) entry which is preliminary data.</text>
</comment>
<dbReference type="AlphaFoldDB" id="A0A9D1MWT5"/>
<protein>
    <submittedName>
        <fullName evidence="1">Uncharacterized protein</fullName>
    </submittedName>
</protein>